<sequence length="407" mass="45799">MKRIAMVVWNEFLNDARVLKEAETLQRSGYQVCVFALHTPGVTKANERLANGIEVVRVARSPFWKWRKSSAKKTPNNGSSVYRSHIGLKHQLLRVVTRGWTHLCLIIQMLRYKADVVHAHDVNTLPTAWLTAKLGKSHLVYDAHEISTSREGYSSFRRLVAFVEKWLMPKADGTITTTDARAKFFARAYQVKRPTVLQNRPRFTATDSTDRIRKELGLDAPWPIILYQGGLQQGRGLEKLIQSASLVPNAYFVFIGGGRLSQSLIQQTSDSGLQKRVYFIPTVSLADLPSYTASADIGVQPIENTCLNHYTTDSNKLFEYLTAGLPVVATNFPEIRKIVQRNDVGRLVPHNDPLALATALNELVSDAALRAKFASNAMATAYRLNWEEQESRLVELYNCVLKAQTKQ</sequence>
<evidence type="ECO:0000313" key="6">
    <source>
        <dbReference type="Proteomes" id="UP001214301"/>
    </source>
</evidence>
<dbReference type="PANTHER" id="PTHR12526:SF629">
    <property type="entry name" value="TEICHURONIC ACID BIOSYNTHESIS GLYCOSYLTRANSFERASE TUAH-RELATED"/>
    <property type="match status" value="1"/>
</dbReference>
<proteinExistence type="predicted"/>
<accession>A0ABY7RE02</accession>
<dbReference type="RefSeq" id="WP_047581784.1">
    <property type="nucleotide sequence ID" value="NZ_CP116669.1"/>
</dbReference>
<dbReference type="Pfam" id="PF13579">
    <property type="entry name" value="Glyco_trans_4_4"/>
    <property type="match status" value="1"/>
</dbReference>
<dbReference type="CDD" id="cd03794">
    <property type="entry name" value="GT4_WbuB-like"/>
    <property type="match status" value="1"/>
</dbReference>
<dbReference type="Gene3D" id="3.40.50.2000">
    <property type="entry name" value="Glycogen Phosphorylase B"/>
    <property type="match status" value="2"/>
</dbReference>
<evidence type="ECO:0000256" key="2">
    <source>
        <dbReference type="ARBA" id="ARBA00022679"/>
    </source>
</evidence>
<evidence type="ECO:0000256" key="1">
    <source>
        <dbReference type="ARBA" id="ARBA00022676"/>
    </source>
</evidence>
<reference evidence="5 6" key="1">
    <citation type="journal article" date="2020" name="Front. Microbiol.">
        <title>Toward Biorecycling: Isolation of a Soil Bacterium That Grows on a Polyurethane Oligomer and Monomer.</title>
        <authorList>
            <person name="Espinosa M.J.C."/>
            <person name="Blanco A.C."/>
            <person name="Schmidgall T."/>
            <person name="Atanasoff-Kardjalieff A.K."/>
            <person name="Kappelmeyer U."/>
            <person name="Tischler D."/>
            <person name="Pieper D.H."/>
            <person name="Heipieper H.J."/>
            <person name="Eberlein C."/>
        </authorList>
    </citation>
    <scope>NUCLEOTIDE SEQUENCE [LARGE SCALE GENOMIC DNA]</scope>
    <source>
        <strain evidence="5 6">TDA1</strain>
    </source>
</reference>
<name>A0ABY7RE02_9PSED</name>
<dbReference type="InterPro" id="IPR028098">
    <property type="entry name" value="Glyco_trans_4-like_N"/>
</dbReference>
<keyword evidence="1" id="KW-0328">Glycosyltransferase</keyword>
<feature type="domain" description="Glycosyltransferase subfamily 4-like N-terminal" evidence="4">
    <location>
        <begin position="17"/>
        <end position="194"/>
    </location>
</feature>
<feature type="domain" description="Glycosyl transferase family 1" evidence="3">
    <location>
        <begin position="210"/>
        <end position="377"/>
    </location>
</feature>
<evidence type="ECO:0000313" key="5">
    <source>
        <dbReference type="EMBL" id="WCI01585.1"/>
    </source>
</evidence>
<dbReference type="PANTHER" id="PTHR12526">
    <property type="entry name" value="GLYCOSYLTRANSFERASE"/>
    <property type="match status" value="1"/>
</dbReference>
<keyword evidence="2" id="KW-0808">Transferase</keyword>
<dbReference type="EMBL" id="CP116669">
    <property type="protein sequence ID" value="WCI01585.1"/>
    <property type="molecule type" value="Genomic_DNA"/>
</dbReference>
<dbReference type="InterPro" id="IPR001296">
    <property type="entry name" value="Glyco_trans_1"/>
</dbReference>
<keyword evidence="6" id="KW-1185">Reference proteome</keyword>
<dbReference type="SUPFAM" id="SSF53756">
    <property type="entry name" value="UDP-Glycosyltransferase/glycogen phosphorylase"/>
    <property type="match status" value="1"/>
</dbReference>
<dbReference type="Pfam" id="PF00534">
    <property type="entry name" value="Glycos_transf_1"/>
    <property type="match status" value="1"/>
</dbReference>
<gene>
    <name evidence="5" type="ORF">PMC74_06700</name>
</gene>
<dbReference type="Proteomes" id="UP001214301">
    <property type="component" value="Chromosome"/>
</dbReference>
<organism evidence="5 6">
    <name type="scientific">Pseudomonas capeferrum</name>
    <dbReference type="NCBI Taxonomy" id="1495066"/>
    <lineage>
        <taxon>Bacteria</taxon>
        <taxon>Pseudomonadati</taxon>
        <taxon>Pseudomonadota</taxon>
        <taxon>Gammaproteobacteria</taxon>
        <taxon>Pseudomonadales</taxon>
        <taxon>Pseudomonadaceae</taxon>
        <taxon>Pseudomonas</taxon>
    </lineage>
</organism>
<evidence type="ECO:0000259" key="3">
    <source>
        <dbReference type="Pfam" id="PF00534"/>
    </source>
</evidence>
<evidence type="ECO:0000259" key="4">
    <source>
        <dbReference type="Pfam" id="PF13579"/>
    </source>
</evidence>
<protein>
    <submittedName>
        <fullName evidence="5">Glycosyltransferase family 4 protein</fullName>
    </submittedName>
</protein>